<comment type="caution">
    <text evidence="7">The sequence shown here is derived from an EMBL/GenBank/DDBJ whole genome shotgun (WGS) entry which is preliminary data.</text>
</comment>
<keyword evidence="4 6" id="KW-0472">Membrane</keyword>
<evidence type="ECO:0000256" key="4">
    <source>
        <dbReference type="ARBA" id="ARBA00023136"/>
    </source>
</evidence>
<dbReference type="Pfam" id="PF04178">
    <property type="entry name" value="Got1"/>
    <property type="match status" value="1"/>
</dbReference>
<feature type="region of interest" description="Disordered" evidence="5">
    <location>
        <begin position="1"/>
        <end position="97"/>
    </location>
</feature>
<comment type="subcellular location">
    <subcellularLocation>
        <location evidence="1">Membrane</location>
        <topology evidence="1">Multi-pass membrane protein</topology>
    </subcellularLocation>
</comment>
<feature type="transmembrane region" description="Helical" evidence="6">
    <location>
        <begin position="116"/>
        <end position="134"/>
    </location>
</feature>
<keyword evidence="8" id="KW-1185">Reference proteome</keyword>
<dbReference type="GO" id="GO:0005737">
    <property type="term" value="C:cytoplasm"/>
    <property type="evidence" value="ECO:0007669"/>
    <property type="project" value="UniProtKB-ARBA"/>
</dbReference>
<reference evidence="7 8" key="1">
    <citation type="journal article" date="2012" name="Genome Biol.">
        <title>Genome and low-iron response of an oceanic diatom adapted to chronic iron limitation.</title>
        <authorList>
            <person name="Lommer M."/>
            <person name="Specht M."/>
            <person name="Roy A.S."/>
            <person name="Kraemer L."/>
            <person name="Andreson R."/>
            <person name="Gutowska M.A."/>
            <person name="Wolf J."/>
            <person name="Bergner S.V."/>
            <person name="Schilhabel M.B."/>
            <person name="Klostermeier U.C."/>
            <person name="Beiko R.G."/>
            <person name="Rosenstiel P."/>
            <person name="Hippler M."/>
            <person name="Laroche J."/>
        </authorList>
    </citation>
    <scope>NUCLEOTIDE SEQUENCE [LARGE SCALE GENOMIC DNA]</scope>
    <source>
        <strain evidence="7 8">CCMP1005</strain>
    </source>
</reference>
<organism evidence="7 8">
    <name type="scientific">Thalassiosira oceanica</name>
    <name type="common">Marine diatom</name>
    <dbReference type="NCBI Taxonomy" id="159749"/>
    <lineage>
        <taxon>Eukaryota</taxon>
        <taxon>Sar</taxon>
        <taxon>Stramenopiles</taxon>
        <taxon>Ochrophyta</taxon>
        <taxon>Bacillariophyta</taxon>
        <taxon>Coscinodiscophyceae</taxon>
        <taxon>Thalassiosirophycidae</taxon>
        <taxon>Thalassiosirales</taxon>
        <taxon>Thalassiosiraceae</taxon>
        <taxon>Thalassiosira</taxon>
    </lineage>
</organism>
<dbReference type="InterPro" id="IPR007305">
    <property type="entry name" value="Vesicle_transpt_Got1/SFT2"/>
</dbReference>
<evidence type="ECO:0008006" key="9">
    <source>
        <dbReference type="Google" id="ProtNLM"/>
    </source>
</evidence>
<evidence type="ECO:0000313" key="7">
    <source>
        <dbReference type="EMBL" id="EJK69555.1"/>
    </source>
</evidence>
<evidence type="ECO:0000256" key="2">
    <source>
        <dbReference type="ARBA" id="ARBA00022692"/>
    </source>
</evidence>
<feature type="transmembrane region" description="Helical" evidence="6">
    <location>
        <begin position="155"/>
        <end position="185"/>
    </location>
</feature>
<name>K0SVU8_THAOC</name>
<dbReference type="GO" id="GO:0016020">
    <property type="term" value="C:membrane"/>
    <property type="evidence" value="ECO:0007669"/>
    <property type="project" value="UniProtKB-SubCell"/>
</dbReference>
<dbReference type="eggNOG" id="KOG2887">
    <property type="taxonomic scope" value="Eukaryota"/>
</dbReference>
<sequence>MSRYTRLLNADHDQTASSPAPGAGTGDGPGEDPEQQPRGKLSKMSTMFASLKESATAAGGNMREGMSRATDSVKTGLGIPSGEASRDGESDAQSEASSMMDEVADYCPKMTYQQRITGFAISFTCGYLMTFMSFSPQRQFKSMFDDKRKMTSICYMISLGSSIVVCFLPIPTGPRIGLLVLLLLVQVGGP</sequence>
<dbReference type="GO" id="GO:0016192">
    <property type="term" value="P:vesicle-mediated transport"/>
    <property type="evidence" value="ECO:0007669"/>
    <property type="project" value="InterPro"/>
</dbReference>
<dbReference type="EMBL" id="AGNL01009899">
    <property type="protein sequence ID" value="EJK69555.1"/>
    <property type="molecule type" value="Genomic_DNA"/>
</dbReference>
<keyword evidence="2 6" id="KW-0812">Transmembrane</keyword>
<evidence type="ECO:0000256" key="6">
    <source>
        <dbReference type="SAM" id="Phobius"/>
    </source>
</evidence>
<dbReference type="Proteomes" id="UP000266841">
    <property type="component" value="Unassembled WGS sequence"/>
</dbReference>
<dbReference type="AlphaFoldDB" id="K0SVU8"/>
<proteinExistence type="predicted"/>
<protein>
    <recommendedName>
        <fullName evidence="9">Vesicle transport protein</fullName>
    </recommendedName>
</protein>
<evidence type="ECO:0000256" key="3">
    <source>
        <dbReference type="ARBA" id="ARBA00022989"/>
    </source>
</evidence>
<evidence type="ECO:0000256" key="5">
    <source>
        <dbReference type="SAM" id="MobiDB-lite"/>
    </source>
</evidence>
<evidence type="ECO:0000256" key="1">
    <source>
        <dbReference type="ARBA" id="ARBA00004141"/>
    </source>
</evidence>
<evidence type="ECO:0000313" key="8">
    <source>
        <dbReference type="Proteomes" id="UP000266841"/>
    </source>
</evidence>
<gene>
    <name evidence="7" type="ORF">THAOC_09175</name>
</gene>
<dbReference type="GO" id="GO:0012505">
    <property type="term" value="C:endomembrane system"/>
    <property type="evidence" value="ECO:0007669"/>
    <property type="project" value="UniProtKB-ARBA"/>
</dbReference>
<keyword evidence="3 6" id="KW-1133">Transmembrane helix</keyword>
<dbReference type="OrthoDB" id="73614at2759"/>
<feature type="non-terminal residue" evidence="7">
    <location>
        <position position="190"/>
    </location>
</feature>
<accession>K0SVU8</accession>